<dbReference type="SMART" id="SM00267">
    <property type="entry name" value="GGDEF"/>
    <property type="match status" value="1"/>
</dbReference>
<dbReference type="InterPro" id="IPR035919">
    <property type="entry name" value="EAL_sf"/>
</dbReference>
<dbReference type="InterPro" id="IPR043128">
    <property type="entry name" value="Rev_trsase/Diguanyl_cyclase"/>
</dbReference>
<proteinExistence type="predicted"/>
<dbReference type="Proteomes" id="UP001458946">
    <property type="component" value="Unassembled WGS sequence"/>
</dbReference>
<dbReference type="PROSITE" id="PS50883">
    <property type="entry name" value="EAL"/>
    <property type="match status" value="1"/>
</dbReference>
<feature type="domain" description="GGDEF" evidence="3">
    <location>
        <begin position="408"/>
        <end position="542"/>
    </location>
</feature>
<protein>
    <recommendedName>
        <fullName evidence="6">Diguanylate cyclase/phosphodiesterase</fullName>
    </recommendedName>
</protein>
<feature type="domain" description="EAL" evidence="2">
    <location>
        <begin position="550"/>
        <end position="807"/>
    </location>
</feature>
<dbReference type="SMART" id="SM00052">
    <property type="entry name" value="EAL"/>
    <property type="match status" value="1"/>
</dbReference>
<evidence type="ECO:0000313" key="5">
    <source>
        <dbReference type="Proteomes" id="UP001458946"/>
    </source>
</evidence>
<dbReference type="PROSITE" id="PS50005">
    <property type="entry name" value="TPR"/>
    <property type="match status" value="1"/>
</dbReference>
<gene>
    <name evidence="4" type="ORF">Dxin01_01668</name>
</gene>
<dbReference type="Gene3D" id="3.20.20.450">
    <property type="entry name" value="EAL domain"/>
    <property type="match status" value="1"/>
</dbReference>
<dbReference type="EMBL" id="BAABRN010000015">
    <property type="protein sequence ID" value="GAA5501929.1"/>
    <property type="molecule type" value="Genomic_DNA"/>
</dbReference>
<dbReference type="PROSITE" id="PS50887">
    <property type="entry name" value="GGDEF"/>
    <property type="match status" value="1"/>
</dbReference>
<dbReference type="InterPro" id="IPR000160">
    <property type="entry name" value="GGDEF_dom"/>
</dbReference>
<dbReference type="NCBIfam" id="TIGR00254">
    <property type="entry name" value="GGDEF"/>
    <property type="match status" value="1"/>
</dbReference>
<dbReference type="InterPro" id="IPR019734">
    <property type="entry name" value="TPR_rpt"/>
</dbReference>
<name>A0ABP9V9I4_9DEIO</name>
<dbReference type="CDD" id="cd01949">
    <property type="entry name" value="GGDEF"/>
    <property type="match status" value="1"/>
</dbReference>
<dbReference type="RefSeq" id="WP_353541901.1">
    <property type="nucleotide sequence ID" value="NZ_BAABRN010000015.1"/>
</dbReference>
<keyword evidence="1" id="KW-0802">TPR repeat</keyword>
<comment type="caution">
    <text evidence="4">The sequence shown here is derived from an EMBL/GenBank/DDBJ whole genome shotgun (WGS) entry which is preliminary data.</text>
</comment>
<organism evidence="4 5">
    <name type="scientific">Deinococcus xinjiangensis</name>
    <dbReference type="NCBI Taxonomy" id="457454"/>
    <lineage>
        <taxon>Bacteria</taxon>
        <taxon>Thermotogati</taxon>
        <taxon>Deinococcota</taxon>
        <taxon>Deinococci</taxon>
        <taxon>Deinococcales</taxon>
        <taxon>Deinococcaceae</taxon>
        <taxon>Deinococcus</taxon>
    </lineage>
</organism>
<reference evidence="4 5" key="1">
    <citation type="submission" date="2024-02" db="EMBL/GenBank/DDBJ databases">
        <title>Deinococcus xinjiangensis NBRC 107630.</title>
        <authorList>
            <person name="Ichikawa N."/>
            <person name="Katano-Makiyama Y."/>
            <person name="Hidaka K."/>
        </authorList>
    </citation>
    <scope>NUCLEOTIDE SEQUENCE [LARGE SCALE GENOMIC DNA]</scope>
    <source>
        <strain evidence="4 5">NBRC 107630</strain>
    </source>
</reference>
<dbReference type="SUPFAM" id="SSF141868">
    <property type="entry name" value="EAL domain-like"/>
    <property type="match status" value="1"/>
</dbReference>
<evidence type="ECO:0000259" key="2">
    <source>
        <dbReference type="PROSITE" id="PS50883"/>
    </source>
</evidence>
<evidence type="ECO:0000259" key="3">
    <source>
        <dbReference type="PROSITE" id="PS50887"/>
    </source>
</evidence>
<dbReference type="SUPFAM" id="SSF55073">
    <property type="entry name" value="Nucleotide cyclase"/>
    <property type="match status" value="1"/>
</dbReference>
<dbReference type="CDD" id="cd01948">
    <property type="entry name" value="EAL"/>
    <property type="match status" value="1"/>
</dbReference>
<accession>A0ABP9V9I4</accession>
<dbReference type="SMART" id="SM00028">
    <property type="entry name" value="TPR"/>
    <property type="match status" value="6"/>
</dbReference>
<dbReference type="PANTHER" id="PTHR33121:SF71">
    <property type="entry name" value="OXYGEN SENSOR PROTEIN DOSP"/>
    <property type="match status" value="1"/>
</dbReference>
<dbReference type="InterPro" id="IPR029787">
    <property type="entry name" value="Nucleotide_cyclase"/>
</dbReference>
<dbReference type="Gene3D" id="1.25.40.10">
    <property type="entry name" value="Tetratricopeptide repeat domain"/>
    <property type="match status" value="2"/>
</dbReference>
<keyword evidence="5" id="KW-1185">Reference proteome</keyword>
<evidence type="ECO:0000256" key="1">
    <source>
        <dbReference type="PROSITE-ProRule" id="PRU00339"/>
    </source>
</evidence>
<dbReference type="Pfam" id="PF00563">
    <property type="entry name" value="EAL"/>
    <property type="match status" value="1"/>
</dbReference>
<dbReference type="Pfam" id="PF13424">
    <property type="entry name" value="TPR_12"/>
    <property type="match status" value="1"/>
</dbReference>
<sequence length="816" mass="90887">MQPHTGLTSLDLLSRIRHLETAVLSQPDDARKQLMSLLSEARGAQDYAGEAYVLCLLSVAAFFQGNYPDTMLFAEYSLRISQQHQLRALESRCLNALGLASARTGRLDEALEYYRQSLMVAQEIGDQAAHARALINMASIYSGIEDHALALELYSEGAGLAEQSGAAHYKVDSLRGVIETLRLMDRHEEAAARLPEALNLAEKMGFKSIMWQLRYSQAMLHLDVRELGQALAAAQTGLSIAQDVGDYEGLAVMRTLLGQCYLNLADYDRAYTELSKGEHLAQAIGTLDTVSKAKRHLAKLFEIQGDLPMALEYLKSHMEEEEALYASSKRKRAQATLSEIRSEIQRREQKTKEQDRQALAATQAVLEQTRDKLQYQAAHDPLTGASNRTTFWWLAQNRLSEMSRQRAPFLGLILADIDDLRSVNDMHGFEAGDALLREVKARIQKVTQEQDFIGRMNGDEFMVLVSSLSNAEQLEGLVRRLAEALQEPVQYAGKWISAAVALGYVIAPEDGADIATLHQNAELALRQAKQKSGLWAVRFTQELSVEEQTRRRLKADLKNAIATEQFSLHYQGQYHMCSRTLAGFECLVRWQHPQLGLISPQLFIPLAEESGSIVELGEWILREACRQARAWNLAELGLSISVNVSPLEFSQADFVARVQAALNDFGLSGHGLTLEVTEGMVHRDIEGGVTVSHQLRCLGVQVAMDDFGTGYSSLNVLKEFPLEELKIDRAFLKDLHSNHPDYTRTRHLMGTIINLAHILELQVVAEGVETEEQCEILQELGCDKVQGYWLAKPAPAHEVEALLRGGPPHPKADRAS</sequence>
<dbReference type="InterPro" id="IPR001633">
    <property type="entry name" value="EAL_dom"/>
</dbReference>
<dbReference type="SUPFAM" id="SSF48452">
    <property type="entry name" value="TPR-like"/>
    <property type="match status" value="1"/>
</dbReference>
<dbReference type="PANTHER" id="PTHR33121">
    <property type="entry name" value="CYCLIC DI-GMP PHOSPHODIESTERASE PDEF"/>
    <property type="match status" value="1"/>
</dbReference>
<dbReference type="InterPro" id="IPR011990">
    <property type="entry name" value="TPR-like_helical_dom_sf"/>
</dbReference>
<dbReference type="Gene3D" id="3.30.70.270">
    <property type="match status" value="1"/>
</dbReference>
<dbReference type="InterPro" id="IPR050706">
    <property type="entry name" value="Cyclic-di-GMP_PDE-like"/>
</dbReference>
<evidence type="ECO:0008006" key="6">
    <source>
        <dbReference type="Google" id="ProtNLM"/>
    </source>
</evidence>
<evidence type="ECO:0000313" key="4">
    <source>
        <dbReference type="EMBL" id="GAA5501929.1"/>
    </source>
</evidence>
<dbReference type="Pfam" id="PF00990">
    <property type="entry name" value="GGDEF"/>
    <property type="match status" value="1"/>
</dbReference>
<feature type="repeat" description="TPR" evidence="1">
    <location>
        <begin position="91"/>
        <end position="124"/>
    </location>
</feature>